<dbReference type="AlphaFoldDB" id="E8T2V4"/>
<gene>
    <name evidence="2" type="ordered locus">Theam_1199</name>
</gene>
<feature type="transmembrane region" description="Helical" evidence="1">
    <location>
        <begin position="7"/>
        <end position="28"/>
    </location>
</feature>
<dbReference type="OrthoDB" id="15598at2"/>
<name>E8T2V4_THEA1</name>
<feature type="transmembrane region" description="Helical" evidence="1">
    <location>
        <begin position="72"/>
        <end position="90"/>
    </location>
</feature>
<proteinExistence type="predicted"/>
<dbReference type="RefSeq" id="WP_013537949.1">
    <property type="nucleotide sequence ID" value="NC_014926.1"/>
</dbReference>
<keyword evidence="1" id="KW-0812">Transmembrane</keyword>
<reference evidence="2" key="1">
    <citation type="submission" date="2011-01" db="EMBL/GenBank/DDBJ databases">
        <title>Complete sequence of chromosome of Thermovibrio ammonificans HB-1.</title>
        <authorList>
            <consortium name="US DOE Joint Genome Institute"/>
            <person name="Lucas S."/>
            <person name="Copeland A."/>
            <person name="Lapidus A."/>
            <person name="Cheng J.-F."/>
            <person name="Goodwin L."/>
            <person name="Pitluck S."/>
            <person name="Davenport K."/>
            <person name="Detter J.C."/>
            <person name="Han C."/>
            <person name="Tapia R."/>
            <person name="Land M."/>
            <person name="Hauser L."/>
            <person name="Kyrpides N."/>
            <person name="Ivanova N."/>
            <person name="Ovchinnikova G."/>
            <person name="Vetriani C."/>
            <person name="Woyke T."/>
        </authorList>
    </citation>
    <scope>NUCLEOTIDE SEQUENCE [LARGE SCALE GENOMIC DNA]</scope>
    <source>
        <strain evidence="2">HB-1</strain>
    </source>
</reference>
<keyword evidence="1" id="KW-1133">Transmembrane helix</keyword>
<feature type="transmembrane region" description="Helical" evidence="1">
    <location>
        <begin position="34"/>
        <end position="52"/>
    </location>
</feature>
<dbReference type="EMBL" id="CP002444">
    <property type="protein sequence ID" value="ADU97163.1"/>
    <property type="molecule type" value="Genomic_DNA"/>
</dbReference>
<feature type="transmembrane region" description="Helical" evidence="1">
    <location>
        <begin position="102"/>
        <end position="122"/>
    </location>
</feature>
<sequence>MRFLQGAALYLFVYLVLGLFNSAVMYTAVKFLHITPAVALGLIVVITVVGLFFGFKKSVELFFREEFSDSKLLIACIAQVIGFVVVATTVEELLAPVIKSTKLFQVASVFINFAAFFFTYWLSVRFILLRRRGEAG</sequence>
<accession>E8T2V4</accession>
<keyword evidence="1" id="KW-0472">Membrane</keyword>
<evidence type="ECO:0008006" key="4">
    <source>
        <dbReference type="Google" id="ProtNLM"/>
    </source>
</evidence>
<organism evidence="2 3">
    <name type="scientific">Thermovibrio ammonificans (strain DSM 15698 / JCM 12110 / HB-1)</name>
    <dbReference type="NCBI Taxonomy" id="648996"/>
    <lineage>
        <taxon>Bacteria</taxon>
        <taxon>Pseudomonadati</taxon>
        <taxon>Aquificota</taxon>
        <taxon>Aquificia</taxon>
        <taxon>Desulfurobacteriales</taxon>
        <taxon>Desulfurobacteriaceae</taxon>
        <taxon>Thermovibrio</taxon>
    </lineage>
</organism>
<evidence type="ECO:0000313" key="2">
    <source>
        <dbReference type="EMBL" id="ADU97163.1"/>
    </source>
</evidence>
<dbReference type="HOGENOM" id="CLU_1874449_0_0_0"/>
<dbReference type="STRING" id="648996.Theam_1199"/>
<protein>
    <recommendedName>
        <fullName evidence="4">GtrA family protein</fullName>
    </recommendedName>
</protein>
<evidence type="ECO:0000256" key="1">
    <source>
        <dbReference type="SAM" id="Phobius"/>
    </source>
</evidence>
<evidence type="ECO:0000313" key="3">
    <source>
        <dbReference type="Proteomes" id="UP000006362"/>
    </source>
</evidence>
<keyword evidence="3" id="KW-1185">Reference proteome</keyword>
<dbReference type="Proteomes" id="UP000006362">
    <property type="component" value="Chromosome"/>
</dbReference>
<dbReference type="KEGG" id="tam:Theam_1199"/>